<dbReference type="EMBL" id="JABCRI010000024">
    <property type="protein sequence ID" value="KAF8377135.1"/>
    <property type="molecule type" value="Genomic_DNA"/>
</dbReference>
<reference evidence="2 3" key="1">
    <citation type="submission" date="2020-04" db="EMBL/GenBank/DDBJ databases">
        <title>Plant Genome Project.</title>
        <authorList>
            <person name="Zhang R.-G."/>
        </authorList>
    </citation>
    <scope>NUCLEOTIDE SEQUENCE [LARGE SCALE GENOMIC DNA]</scope>
    <source>
        <strain evidence="2">YNK0</strain>
        <tissue evidence="2">Leaf</tissue>
    </source>
</reference>
<evidence type="ECO:0000256" key="1">
    <source>
        <dbReference type="SAM" id="SignalP"/>
    </source>
</evidence>
<evidence type="ECO:0000313" key="3">
    <source>
        <dbReference type="Proteomes" id="UP000655225"/>
    </source>
</evidence>
<proteinExistence type="predicted"/>
<dbReference type="AlphaFoldDB" id="A0A834YB75"/>
<accession>A0A834YB75</accession>
<keyword evidence="1" id="KW-0732">Signal</keyword>
<gene>
    <name evidence="2" type="ORF">HHK36_030508</name>
</gene>
<dbReference type="OrthoDB" id="1694992at2759"/>
<dbReference type="Proteomes" id="UP000655225">
    <property type="component" value="Unassembled WGS sequence"/>
</dbReference>
<evidence type="ECO:0000313" key="2">
    <source>
        <dbReference type="EMBL" id="KAF8377135.1"/>
    </source>
</evidence>
<protein>
    <submittedName>
        <fullName evidence="2">Uncharacterized protein</fullName>
    </submittedName>
</protein>
<feature type="chain" id="PRO_5032465247" evidence="1">
    <location>
        <begin position="33"/>
        <end position="84"/>
    </location>
</feature>
<organism evidence="2 3">
    <name type="scientific">Tetracentron sinense</name>
    <name type="common">Spur-leaf</name>
    <dbReference type="NCBI Taxonomy" id="13715"/>
    <lineage>
        <taxon>Eukaryota</taxon>
        <taxon>Viridiplantae</taxon>
        <taxon>Streptophyta</taxon>
        <taxon>Embryophyta</taxon>
        <taxon>Tracheophyta</taxon>
        <taxon>Spermatophyta</taxon>
        <taxon>Magnoliopsida</taxon>
        <taxon>Trochodendrales</taxon>
        <taxon>Trochodendraceae</taxon>
        <taxon>Tetracentron</taxon>
    </lineage>
</organism>
<name>A0A834YB75_TETSI</name>
<comment type="caution">
    <text evidence="2">The sequence shown here is derived from an EMBL/GenBank/DDBJ whole genome shotgun (WGS) entry which is preliminary data.</text>
</comment>
<sequence>MRNMAFSKVSQVMVMAIFLAITLLLSFEVATAGFHEAIPELKLGRRALGVLIEVDYAGYPGYPAFPDSGVGGGGFTSPPSTTTP</sequence>
<feature type="signal peptide" evidence="1">
    <location>
        <begin position="1"/>
        <end position="32"/>
    </location>
</feature>
<keyword evidence="3" id="KW-1185">Reference proteome</keyword>